<dbReference type="InterPro" id="IPR036390">
    <property type="entry name" value="WH_DNA-bd_sf"/>
</dbReference>
<dbReference type="PANTHER" id="PTHR33154">
    <property type="entry name" value="TRANSCRIPTIONAL REGULATOR, ARSR FAMILY"/>
    <property type="match status" value="1"/>
</dbReference>
<dbReference type="EMBL" id="LS974202">
    <property type="protein sequence ID" value="SSC12686.1"/>
    <property type="molecule type" value="Genomic_DNA"/>
</dbReference>
<evidence type="ECO:0000259" key="4">
    <source>
        <dbReference type="PROSITE" id="PS50987"/>
    </source>
</evidence>
<proteinExistence type="predicted"/>
<sequence>MKREVLIYKALSCEWRIKLLEELSGTTKCSCELDHLFPVDKTTLSRHIKMLVDCGLLRETKNGTRKELCISDERILDVIKLVKDIASTGE</sequence>
<accession>A0A7Z7LEL7</accession>
<evidence type="ECO:0000313" key="6">
    <source>
        <dbReference type="Proteomes" id="UP000250796"/>
    </source>
</evidence>
<keyword evidence="1" id="KW-0805">Transcription regulation</keyword>
<organism evidence="5 6">
    <name type="scientific">Mesotoga infera</name>
    <dbReference type="NCBI Taxonomy" id="1236046"/>
    <lineage>
        <taxon>Bacteria</taxon>
        <taxon>Thermotogati</taxon>
        <taxon>Thermotogota</taxon>
        <taxon>Thermotogae</taxon>
        <taxon>Kosmotogales</taxon>
        <taxon>Kosmotogaceae</taxon>
        <taxon>Mesotoga</taxon>
    </lineage>
</organism>
<dbReference type="InterPro" id="IPR001845">
    <property type="entry name" value="HTH_ArsR_DNA-bd_dom"/>
</dbReference>
<dbReference type="GO" id="GO:0003677">
    <property type="term" value="F:DNA binding"/>
    <property type="evidence" value="ECO:0007669"/>
    <property type="project" value="UniProtKB-KW"/>
</dbReference>
<dbReference type="InterPro" id="IPR051081">
    <property type="entry name" value="HTH_MetalResp_TranReg"/>
</dbReference>
<dbReference type="CDD" id="cd00090">
    <property type="entry name" value="HTH_ARSR"/>
    <property type="match status" value="1"/>
</dbReference>
<feature type="domain" description="HTH arsR-type" evidence="4">
    <location>
        <begin position="1"/>
        <end position="90"/>
    </location>
</feature>
<keyword evidence="3" id="KW-0804">Transcription</keyword>
<dbReference type="AlphaFoldDB" id="A0A7Z7LEL7"/>
<dbReference type="KEGG" id="minf:MESINF_1242"/>
<reference evidence="5 6" key="1">
    <citation type="submission" date="2017-01" db="EMBL/GenBank/DDBJ databases">
        <authorList>
            <person name="Erauso G."/>
        </authorList>
    </citation>
    <scope>NUCLEOTIDE SEQUENCE [LARGE SCALE GENOMIC DNA]</scope>
    <source>
        <strain evidence="5">MESINF1</strain>
    </source>
</reference>
<evidence type="ECO:0000256" key="2">
    <source>
        <dbReference type="ARBA" id="ARBA00023125"/>
    </source>
</evidence>
<dbReference type="PRINTS" id="PR00778">
    <property type="entry name" value="HTHARSR"/>
</dbReference>
<dbReference type="SMART" id="SM00418">
    <property type="entry name" value="HTH_ARSR"/>
    <property type="match status" value="1"/>
</dbReference>
<dbReference type="PANTHER" id="PTHR33154:SF18">
    <property type="entry name" value="ARSENICAL RESISTANCE OPERON REPRESSOR"/>
    <property type="match status" value="1"/>
</dbReference>
<keyword evidence="6" id="KW-1185">Reference proteome</keyword>
<evidence type="ECO:0000256" key="3">
    <source>
        <dbReference type="ARBA" id="ARBA00023163"/>
    </source>
</evidence>
<dbReference type="GO" id="GO:0003700">
    <property type="term" value="F:DNA-binding transcription factor activity"/>
    <property type="evidence" value="ECO:0007669"/>
    <property type="project" value="InterPro"/>
</dbReference>
<evidence type="ECO:0000256" key="1">
    <source>
        <dbReference type="ARBA" id="ARBA00023015"/>
    </source>
</evidence>
<gene>
    <name evidence="5" type="ORF">MESINF_1242</name>
</gene>
<dbReference type="InterPro" id="IPR011991">
    <property type="entry name" value="ArsR-like_HTH"/>
</dbReference>
<dbReference type="Gene3D" id="1.10.10.10">
    <property type="entry name" value="Winged helix-like DNA-binding domain superfamily/Winged helix DNA-binding domain"/>
    <property type="match status" value="1"/>
</dbReference>
<dbReference type="SUPFAM" id="SSF46785">
    <property type="entry name" value="Winged helix' DNA-binding domain"/>
    <property type="match status" value="1"/>
</dbReference>
<keyword evidence="2" id="KW-0238">DNA-binding</keyword>
<dbReference type="Proteomes" id="UP000250796">
    <property type="component" value="Chromosome MESINF"/>
</dbReference>
<protein>
    <submittedName>
        <fullName evidence="5">Putative transcriptional regulator</fullName>
    </submittedName>
</protein>
<name>A0A7Z7LEL7_9BACT</name>
<dbReference type="Pfam" id="PF01022">
    <property type="entry name" value="HTH_5"/>
    <property type="match status" value="1"/>
</dbReference>
<dbReference type="InterPro" id="IPR036388">
    <property type="entry name" value="WH-like_DNA-bd_sf"/>
</dbReference>
<evidence type="ECO:0000313" key="5">
    <source>
        <dbReference type="EMBL" id="SSC12686.1"/>
    </source>
</evidence>
<dbReference type="PROSITE" id="PS50987">
    <property type="entry name" value="HTH_ARSR_2"/>
    <property type="match status" value="1"/>
</dbReference>